<dbReference type="InterPro" id="IPR005133">
    <property type="entry name" value="PhaG_MnhG_YufB"/>
</dbReference>
<keyword evidence="1" id="KW-1133">Transmembrane helix</keyword>
<dbReference type="AlphaFoldDB" id="A0A101JRB5"/>
<evidence type="ECO:0000313" key="2">
    <source>
        <dbReference type="EMBL" id="KUL31655.1"/>
    </source>
</evidence>
<accession>A0A101JRB5</accession>
<dbReference type="PANTHER" id="PTHR34703">
    <property type="entry name" value="ANTIPORTER SUBUNIT MNHG2-RELATED"/>
    <property type="match status" value="1"/>
</dbReference>
<dbReference type="GO" id="GO:0015385">
    <property type="term" value="F:sodium:proton antiporter activity"/>
    <property type="evidence" value="ECO:0007669"/>
    <property type="project" value="TreeGrafter"/>
</dbReference>
<protein>
    <submittedName>
        <fullName evidence="2">Cation:proton antiporter</fullName>
    </submittedName>
</protein>
<keyword evidence="1" id="KW-0472">Membrane</keyword>
<evidence type="ECO:0000313" key="3">
    <source>
        <dbReference type="Proteomes" id="UP000053937"/>
    </source>
</evidence>
<dbReference type="NCBIfam" id="NF009314">
    <property type="entry name" value="PRK12674.1-2"/>
    <property type="match status" value="1"/>
</dbReference>
<name>A0A101JRB5_CHLLI</name>
<organism evidence="2 3">
    <name type="scientific">Chlorobium limicola</name>
    <dbReference type="NCBI Taxonomy" id="1092"/>
    <lineage>
        <taxon>Bacteria</taxon>
        <taxon>Pseudomonadati</taxon>
        <taxon>Chlorobiota</taxon>
        <taxon>Chlorobiia</taxon>
        <taxon>Chlorobiales</taxon>
        <taxon>Chlorobiaceae</taxon>
        <taxon>Chlorobium/Pelodictyon group</taxon>
        <taxon>Chlorobium</taxon>
    </lineage>
</organism>
<dbReference type="RefSeq" id="WP_012465938.1">
    <property type="nucleotide sequence ID" value="NZ_JAAXUX010000016.1"/>
</dbReference>
<sequence>MRETAGGILVLLGTFFILISAIGIFRMPDLYTRMSATTKASTLGIGLVLAGTVLYWFDIAIAARAISIIVFLFLTAPVAAHIIGRAAYFDGVPLWKHTKIDELAEDLKNRGEDSE</sequence>
<evidence type="ECO:0000256" key="1">
    <source>
        <dbReference type="SAM" id="Phobius"/>
    </source>
</evidence>
<feature type="transmembrane region" description="Helical" evidence="1">
    <location>
        <begin position="63"/>
        <end position="83"/>
    </location>
</feature>
<feature type="transmembrane region" description="Helical" evidence="1">
    <location>
        <begin position="37"/>
        <end position="57"/>
    </location>
</feature>
<dbReference type="Proteomes" id="UP000053937">
    <property type="component" value="Unassembled WGS sequence"/>
</dbReference>
<dbReference type="PANTHER" id="PTHR34703:SF1">
    <property type="entry name" value="ANTIPORTER SUBUNIT MNHG2-RELATED"/>
    <property type="match status" value="1"/>
</dbReference>
<dbReference type="OrthoDB" id="9806575at2"/>
<dbReference type="Pfam" id="PF03334">
    <property type="entry name" value="PhaG_MnhG_YufB"/>
    <property type="match status" value="1"/>
</dbReference>
<gene>
    <name evidence="2" type="ORF">ASB62_02640</name>
</gene>
<reference evidence="2 3" key="1">
    <citation type="submission" date="2015-10" db="EMBL/GenBank/DDBJ databases">
        <title>Draft Genome Sequence of Chlorobium limicola strain Frasassi Growing under Artificial Lighting in the Frasassi Cave System.</title>
        <authorList>
            <person name="Mansor M."/>
            <person name="Macalady J."/>
        </authorList>
    </citation>
    <scope>NUCLEOTIDE SEQUENCE [LARGE SCALE GENOMIC DNA]</scope>
    <source>
        <strain evidence="2 3">Frasassi</strain>
    </source>
</reference>
<dbReference type="EMBL" id="LMBR01000051">
    <property type="protein sequence ID" value="KUL31655.1"/>
    <property type="molecule type" value="Genomic_DNA"/>
</dbReference>
<proteinExistence type="predicted"/>
<comment type="caution">
    <text evidence="2">The sequence shown here is derived from an EMBL/GenBank/DDBJ whole genome shotgun (WGS) entry which is preliminary data.</text>
</comment>
<dbReference type="OMA" id="TNPISAH"/>
<feature type="transmembrane region" description="Helical" evidence="1">
    <location>
        <begin position="6"/>
        <end position="25"/>
    </location>
</feature>
<keyword evidence="3" id="KW-1185">Reference proteome</keyword>
<keyword evidence="1" id="KW-0812">Transmembrane</keyword>
<dbReference type="NCBIfam" id="TIGR01300">
    <property type="entry name" value="CPA3_mnhG_phaG"/>
    <property type="match status" value="1"/>
</dbReference>